<dbReference type="EMBL" id="JAUSZS010000009">
    <property type="protein sequence ID" value="MDQ0938099.1"/>
    <property type="molecule type" value="Genomic_DNA"/>
</dbReference>
<sequence>MAVMVCASSPVNPDGERPVLVEQPDQLTLDLPGQHHAYDVHGVLGGDPKACLELADDAVLVEGGADLRAAAVHDDGLEAGLAQEDDVLGEGALQLLVHHGVSAELDDDDLAVVAGQPGQRFDEDPGLGQRGVLAGSAHDEYALFSWT</sequence>
<evidence type="ECO:0000313" key="1">
    <source>
        <dbReference type="EMBL" id="MDQ0938099.1"/>
    </source>
</evidence>
<reference evidence="1 2" key="1">
    <citation type="submission" date="2023-07" db="EMBL/GenBank/DDBJ databases">
        <title>Comparative genomics of wheat-associated soil bacteria to identify genetic determinants of phenazine resistance.</title>
        <authorList>
            <person name="Mouncey N."/>
        </authorList>
    </citation>
    <scope>NUCLEOTIDE SEQUENCE [LARGE SCALE GENOMIC DNA]</scope>
    <source>
        <strain evidence="1 2">W2I16</strain>
    </source>
</reference>
<protein>
    <submittedName>
        <fullName evidence="1">Uncharacterized protein</fullName>
    </submittedName>
</protein>
<proteinExistence type="predicted"/>
<evidence type="ECO:0000313" key="2">
    <source>
        <dbReference type="Proteomes" id="UP001223072"/>
    </source>
</evidence>
<comment type="caution">
    <text evidence="1">The sequence shown here is derived from an EMBL/GenBank/DDBJ whole genome shotgun (WGS) entry which is preliminary data.</text>
</comment>
<organism evidence="1 2">
    <name type="scientific">Streptomyces turgidiscabies</name>
    <dbReference type="NCBI Taxonomy" id="85558"/>
    <lineage>
        <taxon>Bacteria</taxon>
        <taxon>Bacillati</taxon>
        <taxon>Actinomycetota</taxon>
        <taxon>Actinomycetes</taxon>
        <taxon>Kitasatosporales</taxon>
        <taxon>Streptomycetaceae</taxon>
        <taxon>Streptomyces</taxon>
    </lineage>
</organism>
<dbReference type="Proteomes" id="UP001223072">
    <property type="component" value="Unassembled WGS sequence"/>
</dbReference>
<keyword evidence="2" id="KW-1185">Reference proteome</keyword>
<gene>
    <name evidence="1" type="ORF">QFZ49_008081</name>
</gene>
<accession>A0ABU0S1K6</accession>
<name>A0ABU0S1K6_9ACTN</name>